<evidence type="ECO:0000256" key="4">
    <source>
        <dbReference type="ARBA" id="ARBA00022692"/>
    </source>
</evidence>
<dbReference type="PROSITE" id="PS50928">
    <property type="entry name" value="ABC_TM1"/>
    <property type="match status" value="1"/>
</dbReference>
<keyword evidence="6 7" id="KW-0472">Membrane</keyword>
<dbReference type="Gene3D" id="1.10.3720.10">
    <property type="entry name" value="MetI-like"/>
    <property type="match status" value="1"/>
</dbReference>
<dbReference type="NCBIfam" id="NF045472">
    <property type="entry name" value="Opp4B"/>
    <property type="match status" value="1"/>
</dbReference>
<dbReference type="SUPFAM" id="SSF161098">
    <property type="entry name" value="MetI-like"/>
    <property type="match status" value="1"/>
</dbReference>
<dbReference type="PANTHER" id="PTHR43163:SF6">
    <property type="entry name" value="DIPEPTIDE TRANSPORT SYSTEM PERMEASE PROTEIN DPPB-RELATED"/>
    <property type="match status" value="1"/>
</dbReference>
<reference evidence="9 10" key="1">
    <citation type="journal article" date="2015" name="Genome Announc.">
        <title>Expanding the biotechnology potential of lactobacilli through comparative genomics of 213 strains and associated genera.</title>
        <authorList>
            <person name="Sun Z."/>
            <person name="Harris H.M."/>
            <person name="McCann A."/>
            <person name="Guo C."/>
            <person name="Argimon S."/>
            <person name="Zhang W."/>
            <person name="Yang X."/>
            <person name="Jeffery I.B."/>
            <person name="Cooney J.C."/>
            <person name="Kagawa T.F."/>
            <person name="Liu W."/>
            <person name="Song Y."/>
            <person name="Salvetti E."/>
            <person name="Wrobel A."/>
            <person name="Rasinkangas P."/>
            <person name="Parkhill J."/>
            <person name="Rea M.C."/>
            <person name="O'Sullivan O."/>
            <person name="Ritari J."/>
            <person name="Douillard F.P."/>
            <person name="Paul Ross R."/>
            <person name="Yang R."/>
            <person name="Briner A.E."/>
            <person name="Felis G.E."/>
            <person name="de Vos W.M."/>
            <person name="Barrangou R."/>
            <person name="Klaenhammer T.R."/>
            <person name="Caufield P.W."/>
            <person name="Cui Y."/>
            <person name="Zhang H."/>
            <person name="O'Toole P.W."/>
        </authorList>
    </citation>
    <scope>NUCLEOTIDE SEQUENCE [LARGE SCALE GENOMIC DNA]</scope>
    <source>
        <strain evidence="9 10">DSM 20452</strain>
    </source>
</reference>
<sequence>MWKTILRRVLLMIPELIALSILIFLLAKLMPGDPFTGMVTPETSPQAVEALRIKAGVYDPWYVQYWHWVVRMFHGDLGMSYQFKTSVGSLILSRMGNTIWLSLLTLILSYSLSIPLGLLAGRYENTKLDKGIMIYTFVAYAIPSFVFYMLGVWFFGYKLKLFPTSGSVSVDATGTFGYLLSRLDHMILPACLQAVLSVTAVVQYLRSEVIDNKNQDYVKTARAKGVPEKTIFTRHIFRNSLLPIAAFLGYSITGLLGGSIFIEQIFNYPGMGLLFMDSILNRDYSVITALVLLYGTLTLIGSLLSDIILSLVDPRVRIG</sequence>
<evidence type="ECO:0000256" key="1">
    <source>
        <dbReference type="ARBA" id="ARBA00004651"/>
    </source>
</evidence>
<feature type="domain" description="ABC transmembrane type-1" evidence="8">
    <location>
        <begin position="95"/>
        <end position="305"/>
    </location>
</feature>
<comment type="subcellular location">
    <subcellularLocation>
        <location evidence="1 7">Cell membrane</location>
        <topology evidence="1 7">Multi-pass membrane protein</topology>
    </subcellularLocation>
</comment>
<dbReference type="InterPro" id="IPR000515">
    <property type="entry name" value="MetI-like"/>
</dbReference>
<feature type="transmembrane region" description="Helical" evidence="7">
    <location>
        <begin position="241"/>
        <end position="266"/>
    </location>
</feature>
<evidence type="ECO:0000259" key="8">
    <source>
        <dbReference type="PROSITE" id="PS50928"/>
    </source>
</evidence>
<feature type="transmembrane region" description="Helical" evidence="7">
    <location>
        <begin position="132"/>
        <end position="155"/>
    </location>
</feature>
<feature type="transmembrane region" description="Helical" evidence="7">
    <location>
        <begin position="186"/>
        <end position="205"/>
    </location>
</feature>
<dbReference type="Pfam" id="PF19300">
    <property type="entry name" value="BPD_transp_1_N"/>
    <property type="match status" value="1"/>
</dbReference>
<keyword evidence="2 7" id="KW-0813">Transport</keyword>
<evidence type="ECO:0000256" key="6">
    <source>
        <dbReference type="ARBA" id="ARBA00023136"/>
    </source>
</evidence>
<evidence type="ECO:0000313" key="9">
    <source>
        <dbReference type="EMBL" id="KRM76916.1"/>
    </source>
</evidence>
<keyword evidence="5 7" id="KW-1133">Transmembrane helix</keyword>
<name>A0A0R2BHA7_9LACO</name>
<feature type="transmembrane region" description="Helical" evidence="7">
    <location>
        <begin position="99"/>
        <end position="120"/>
    </location>
</feature>
<dbReference type="CDD" id="cd06261">
    <property type="entry name" value="TM_PBP2"/>
    <property type="match status" value="1"/>
</dbReference>
<evidence type="ECO:0000256" key="2">
    <source>
        <dbReference type="ARBA" id="ARBA00022448"/>
    </source>
</evidence>
<dbReference type="GO" id="GO:0005886">
    <property type="term" value="C:plasma membrane"/>
    <property type="evidence" value="ECO:0007669"/>
    <property type="project" value="UniProtKB-SubCell"/>
</dbReference>
<dbReference type="PATRIC" id="fig|1423772.3.peg.1384"/>
<dbReference type="GO" id="GO:0055085">
    <property type="term" value="P:transmembrane transport"/>
    <property type="evidence" value="ECO:0007669"/>
    <property type="project" value="InterPro"/>
</dbReference>
<dbReference type="Pfam" id="PF00528">
    <property type="entry name" value="BPD_transp_1"/>
    <property type="match status" value="1"/>
</dbReference>
<dbReference type="AlphaFoldDB" id="A0A0R2BHA7"/>
<dbReference type="Proteomes" id="UP000051612">
    <property type="component" value="Unassembled WGS sequence"/>
</dbReference>
<evidence type="ECO:0000256" key="5">
    <source>
        <dbReference type="ARBA" id="ARBA00022989"/>
    </source>
</evidence>
<dbReference type="EMBL" id="AYYN01000028">
    <property type="protein sequence ID" value="KRM76916.1"/>
    <property type="molecule type" value="Genomic_DNA"/>
</dbReference>
<feature type="transmembrane region" description="Helical" evidence="7">
    <location>
        <begin position="9"/>
        <end position="30"/>
    </location>
</feature>
<organism evidence="9 10">
    <name type="scientific">Ligilactobacillus murinus DSM 20452 = NBRC 14221</name>
    <dbReference type="NCBI Taxonomy" id="1423772"/>
    <lineage>
        <taxon>Bacteria</taxon>
        <taxon>Bacillati</taxon>
        <taxon>Bacillota</taxon>
        <taxon>Bacilli</taxon>
        <taxon>Lactobacillales</taxon>
        <taxon>Lactobacillaceae</taxon>
        <taxon>Ligilactobacillus</taxon>
    </lineage>
</organism>
<dbReference type="InterPro" id="IPR035906">
    <property type="entry name" value="MetI-like_sf"/>
</dbReference>
<dbReference type="PANTHER" id="PTHR43163">
    <property type="entry name" value="DIPEPTIDE TRANSPORT SYSTEM PERMEASE PROTEIN DPPB-RELATED"/>
    <property type="match status" value="1"/>
</dbReference>
<keyword evidence="4 7" id="KW-0812">Transmembrane</keyword>
<feature type="transmembrane region" description="Helical" evidence="7">
    <location>
        <begin position="286"/>
        <end position="312"/>
    </location>
</feature>
<protein>
    <submittedName>
        <fullName evidence="9">Oligopeptide transport system permease</fullName>
    </submittedName>
</protein>
<evidence type="ECO:0000313" key="10">
    <source>
        <dbReference type="Proteomes" id="UP000051612"/>
    </source>
</evidence>
<accession>A0A0R2BHA7</accession>
<evidence type="ECO:0000256" key="3">
    <source>
        <dbReference type="ARBA" id="ARBA00022475"/>
    </source>
</evidence>
<keyword evidence="3" id="KW-1003">Cell membrane</keyword>
<dbReference type="RefSeq" id="WP_056958360.1">
    <property type="nucleotide sequence ID" value="NZ_AYYN01000028.1"/>
</dbReference>
<comment type="caution">
    <text evidence="9">The sequence shown here is derived from an EMBL/GenBank/DDBJ whole genome shotgun (WGS) entry which is preliminary data.</text>
</comment>
<gene>
    <name evidence="9" type="ORF">FC48_GL001295</name>
</gene>
<evidence type="ECO:0000256" key="7">
    <source>
        <dbReference type="RuleBase" id="RU363032"/>
    </source>
</evidence>
<proteinExistence type="inferred from homology"/>
<comment type="similarity">
    <text evidence="7">Belongs to the binding-protein-dependent transport system permease family.</text>
</comment>
<dbReference type="InterPro" id="IPR045621">
    <property type="entry name" value="BPD_transp_1_N"/>
</dbReference>